<dbReference type="EMBL" id="PJQD01000097">
    <property type="protein sequence ID" value="POY70863.1"/>
    <property type="molecule type" value="Genomic_DNA"/>
</dbReference>
<reference evidence="2 3" key="1">
    <citation type="journal article" date="2018" name="Front. Microbiol.">
        <title>Prospects for Fungal Bioremediation of Acidic Radioactive Waste Sites: Characterization and Genome Sequence of Rhodotorula taiwanensis MD1149.</title>
        <authorList>
            <person name="Tkavc R."/>
            <person name="Matrosova V.Y."/>
            <person name="Grichenko O.E."/>
            <person name="Gostincar C."/>
            <person name="Volpe R.P."/>
            <person name="Klimenkova P."/>
            <person name="Gaidamakova E.K."/>
            <person name="Zhou C.E."/>
            <person name="Stewart B.J."/>
            <person name="Lyman M.G."/>
            <person name="Malfatti S.A."/>
            <person name="Rubinfeld B."/>
            <person name="Courtot M."/>
            <person name="Singh J."/>
            <person name="Dalgard C.L."/>
            <person name="Hamilton T."/>
            <person name="Frey K.G."/>
            <person name="Gunde-Cimerman N."/>
            <person name="Dugan L."/>
            <person name="Daly M.J."/>
        </authorList>
    </citation>
    <scope>NUCLEOTIDE SEQUENCE [LARGE SCALE GENOMIC DNA]</scope>
    <source>
        <strain evidence="2 3">MD1149</strain>
    </source>
</reference>
<evidence type="ECO:0000313" key="3">
    <source>
        <dbReference type="Proteomes" id="UP000237144"/>
    </source>
</evidence>
<dbReference type="SUPFAM" id="SSF50685">
    <property type="entry name" value="Barwin-like endoglucanases"/>
    <property type="match status" value="1"/>
</dbReference>
<organism evidence="2 3">
    <name type="scientific">Rhodotorula taiwanensis</name>
    <dbReference type="NCBI Taxonomy" id="741276"/>
    <lineage>
        <taxon>Eukaryota</taxon>
        <taxon>Fungi</taxon>
        <taxon>Dikarya</taxon>
        <taxon>Basidiomycota</taxon>
        <taxon>Pucciniomycotina</taxon>
        <taxon>Microbotryomycetes</taxon>
        <taxon>Sporidiobolales</taxon>
        <taxon>Sporidiobolaceae</taxon>
        <taxon>Rhodotorula</taxon>
    </lineage>
</organism>
<name>A0A2S5B252_9BASI</name>
<sequence>MLASAFVAVLATAAPFLAASAPVQTDASSLQTRAYYKGCNVWQDCKDHTESLPTDCNEGYYRKDNRCYPYAPAAAASTQSSTSSDAQVDVKEFVASTSDNNVLASVKAFTGTNTGGIASWFHTNSGSDSTNGHSWCWFPYADSTPGVAISYKTMVNAAGGDEMAAKEMFCGLELEVTTPSGRTATLVVADAFDDAWVRTPNSIDVVYNAFMDLFGSWTDNKNDVIQNVSWKFTGNRNPRYVFNGEGN</sequence>
<evidence type="ECO:0000313" key="2">
    <source>
        <dbReference type="EMBL" id="POY70863.1"/>
    </source>
</evidence>
<protein>
    <submittedName>
        <fullName evidence="2">Uncharacterized protein</fullName>
    </submittedName>
</protein>
<comment type="caution">
    <text evidence="2">The sequence shown here is derived from an EMBL/GenBank/DDBJ whole genome shotgun (WGS) entry which is preliminary data.</text>
</comment>
<accession>A0A2S5B252</accession>
<keyword evidence="3" id="KW-1185">Reference proteome</keyword>
<proteinExistence type="predicted"/>
<dbReference type="CDD" id="cd22191">
    <property type="entry name" value="DPBB_RlpA_EXP_N-like"/>
    <property type="match status" value="1"/>
</dbReference>
<dbReference type="InterPro" id="IPR036908">
    <property type="entry name" value="RlpA-like_sf"/>
</dbReference>
<keyword evidence="1" id="KW-0732">Signal</keyword>
<dbReference type="AlphaFoldDB" id="A0A2S5B252"/>
<evidence type="ECO:0000256" key="1">
    <source>
        <dbReference type="SAM" id="SignalP"/>
    </source>
</evidence>
<feature type="signal peptide" evidence="1">
    <location>
        <begin position="1"/>
        <end position="19"/>
    </location>
</feature>
<feature type="chain" id="PRO_5015735134" evidence="1">
    <location>
        <begin position="20"/>
        <end position="247"/>
    </location>
</feature>
<gene>
    <name evidence="2" type="ORF">BMF94_6277</name>
</gene>
<dbReference type="Proteomes" id="UP000237144">
    <property type="component" value="Unassembled WGS sequence"/>
</dbReference>
<dbReference type="OrthoDB" id="623670at2759"/>
<dbReference type="Gene3D" id="2.40.40.10">
    <property type="entry name" value="RlpA-like domain"/>
    <property type="match status" value="1"/>
</dbReference>